<gene>
    <name evidence="2" type="ORF">Pfra01_000939400</name>
</gene>
<proteinExistence type="predicted"/>
<feature type="chain" id="PRO_5040959466" evidence="1">
    <location>
        <begin position="20"/>
        <end position="143"/>
    </location>
</feature>
<comment type="caution">
    <text evidence="2">The sequence shown here is derived from an EMBL/GenBank/DDBJ whole genome shotgun (WGS) entry which is preliminary data.</text>
</comment>
<accession>A0A9W6XBX7</accession>
<protein>
    <submittedName>
        <fullName evidence="2">Unnamed protein product</fullName>
    </submittedName>
</protein>
<organism evidence="2 3">
    <name type="scientific">Phytophthora fragariaefolia</name>
    <dbReference type="NCBI Taxonomy" id="1490495"/>
    <lineage>
        <taxon>Eukaryota</taxon>
        <taxon>Sar</taxon>
        <taxon>Stramenopiles</taxon>
        <taxon>Oomycota</taxon>
        <taxon>Peronosporomycetes</taxon>
        <taxon>Peronosporales</taxon>
        <taxon>Peronosporaceae</taxon>
        <taxon>Phytophthora</taxon>
    </lineage>
</organism>
<dbReference type="Proteomes" id="UP001165121">
    <property type="component" value="Unassembled WGS sequence"/>
</dbReference>
<evidence type="ECO:0000313" key="3">
    <source>
        <dbReference type="Proteomes" id="UP001165121"/>
    </source>
</evidence>
<dbReference type="OrthoDB" id="104956at2759"/>
<keyword evidence="3" id="KW-1185">Reference proteome</keyword>
<name>A0A9W6XBX7_9STRA</name>
<sequence length="143" mass="15734">MITSVVAAIVLIVATCCIATSEFTVLMYRDSSFEDYVGQVRFDSVDRCYPLCTDSEAVAAFIWDAEPHDTQLVVFDEMECQGRSIMGAKTRDAEFAAVALYGKLQSFILSTTGSSSPARGIVHSCDEKSNLVFEPFNDTTAWM</sequence>
<reference evidence="2" key="1">
    <citation type="submission" date="2023-04" db="EMBL/GenBank/DDBJ databases">
        <title>Phytophthora fragariaefolia NBRC 109709.</title>
        <authorList>
            <person name="Ichikawa N."/>
            <person name="Sato H."/>
            <person name="Tonouchi N."/>
        </authorList>
    </citation>
    <scope>NUCLEOTIDE SEQUENCE</scope>
    <source>
        <strain evidence="2">NBRC 109709</strain>
    </source>
</reference>
<evidence type="ECO:0000256" key="1">
    <source>
        <dbReference type="SAM" id="SignalP"/>
    </source>
</evidence>
<keyword evidence="1" id="KW-0732">Signal</keyword>
<feature type="signal peptide" evidence="1">
    <location>
        <begin position="1"/>
        <end position="19"/>
    </location>
</feature>
<dbReference type="EMBL" id="BSXT01000872">
    <property type="protein sequence ID" value="GMF35465.1"/>
    <property type="molecule type" value="Genomic_DNA"/>
</dbReference>
<dbReference type="AlphaFoldDB" id="A0A9W6XBX7"/>
<evidence type="ECO:0000313" key="2">
    <source>
        <dbReference type="EMBL" id="GMF35465.1"/>
    </source>
</evidence>